<proteinExistence type="predicted"/>
<name>A0A1S1NGV6_9MYCO</name>
<dbReference type="SUPFAM" id="SSF52096">
    <property type="entry name" value="ClpP/crotonase"/>
    <property type="match status" value="1"/>
</dbReference>
<sequence length="66" mass="7420">MLRALVAAAKQINEDRDVRAVLLQPAGQAFCTGLDFAVFRDESMLSQPRAADKWLGRRTKLFREAV</sequence>
<dbReference type="EMBL" id="MLQM01000099">
    <property type="protein sequence ID" value="OHV01441.1"/>
    <property type="molecule type" value="Genomic_DNA"/>
</dbReference>
<evidence type="ECO:0000313" key="4">
    <source>
        <dbReference type="Proteomes" id="UP000238296"/>
    </source>
</evidence>
<comment type="caution">
    <text evidence="1">The sequence shown here is derived from an EMBL/GenBank/DDBJ whole genome shotgun (WGS) entry which is preliminary data.</text>
</comment>
<organism evidence="1 3">
    <name type="scientific">Mycobacterium talmoniae</name>
    <dbReference type="NCBI Taxonomy" id="1858794"/>
    <lineage>
        <taxon>Bacteria</taxon>
        <taxon>Bacillati</taxon>
        <taxon>Actinomycetota</taxon>
        <taxon>Actinomycetes</taxon>
        <taxon>Mycobacteriales</taxon>
        <taxon>Mycobacteriaceae</taxon>
        <taxon>Mycobacterium</taxon>
    </lineage>
</organism>
<keyword evidence="3" id="KW-1185">Reference proteome</keyword>
<reference evidence="1 3" key="1">
    <citation type="submission" date="2016-10" db="EMBL/GenBank/DDBJ databases">
        <title>Genome sequence of Mycobacterium talmonii.</title>
        <authorList>
            <person name="Greninger A.L."/>
            <person name="Elliott B."/>
            <person name="Vasireddy S."/>
            <person name="Vasireddy R."/>
        </authorList>
    </citation>
    <scope>NUCLEOTIDE SEQUENCE [LARGE SCALE GENOMIC DNA]</scope>
    <source>
        <strain evidence="1">MO-5499</strain>
        <strain evidence="3">NE-TNMC-100812</strain>
    </source>
</reference>
<reference evidence="2" key="3">
    <citation type="submission" date="2018-01" db="EMBL/GenBank/DDBJ databases">
        <authorList>
            <person name="Gaut B.S."/>
            <person name="Morton B.R."/>
            <person name="Clegg M.T."/>
            <person name="Duvall M.R."/>
        </authorList>
    </citation>
    <scope>NUCLEOTIDE SEQUENCE</scope>
    <source>
        <strain evidence="2">ATCC BAA-2683</strain>
    </source>
</reference>
<dbReference type="Proteomes" id="UP000238296">
    <property type="component" value="Unassembled WGS sequence"/>
</dbReference>
<reference evidence="2 4" key="2">
    <citation type="journal article" date="2017" name="Int. J. Syst. Evol. Microbiol.">
        <title>Mycobacterium talmoniae sp. nov., a slowly growing mycobacterium isolated from human respiratory samples.</title>
        <authorList>
            <person name="Davidson R.M."/>
            <person name="DeGroote M.A."/>
            <person name="Marola J.L."/>
            <person name="Buss S."/>
            <person name="Jones V."/>
            <person name="McNeil M.R."/>
            <person name="Freifeld A.G."/>
            <person name="Elaine Epperson L."/>
            <person name="Hasan N.A."/>
            <person name="Jackson M."/>
            <person name="Iwen P.C."/>
            <person name="Salfinger M."/>
            <person name="Strong M."/>
        </authorList>
    </citation>
    <scope>NUCLEOTIDE SEQUENCE [LARGE SCALE GENOMIC DNA]</scope>
    <source>
        <strain evidence="2 4">ATCC BAA-2683</strain>
    </source>
</reference>
<dbReference type="AlphaFoldDB" id="A0A1S1NGV6"/>
<protein>
    <recommendedName>
        <fullName evidence="5">Enoyl-CoA hydratase</fullName>
    </recommendedName>
</protein>
<evidence type="ECO:0000313" key="1">
    <source>
        <dbReference type="EMBL" id="OHV01441.1"/>
    </source>
</evidence>
<evidence type="ECO:0008006" key="5">
    <source>
        <dbReference type="Google" id="ProtNLM"/>
    </source>
</evidence>
<dbReference type="Proteomes" id="UP000179734">
    <property type="component" value="Unassembled WGS sequence"/>
</dbReference>
<evidence type="ECO:0000313" key="2">
    <source>
        <dbReference type="EMBL" id="PQM48306.1"/>
    </source>
</evidence>
<evidence type="ECO:0000313" key="3">
    <source>
        <dbReference type="Proteomes" id="UP000179734"/>
    </source>
</evidence>
<gene>
    <name evidence="1" type="ORF">BKN37_17045</name>
    <name evidence="2" type="ORF">C1Y40_01478</name>
</gene>
<accession>A0A1S1NGV6</accession>
<dbReference type="Gene3D" id="3.90.226.10">
    <property type="entry name" value="2-enoyl-CoA Hydratase, Chain A, domain 1"/>
    <property type="match status" value="1"/>
</dbReference>
<dbReference type="EMBL" id="PPEA01000213">
    <property type="protein sequence ID" value="PQM48306.1"/>
    <property type="molecule type" value="Genomic_DNA"/>
</dbReference>
<dbReference type="InterPro" id="IPR029045">
    <property type="entry name" value="ClpP/crotonase-like_dom_sf"/>
</dbReference>